<comment type="caution">
    <text evidence="3">The sequence shown here is derived from an EMBL/GenBank/DDBJ whole genome shotgun (WGS) entry which is preliminary data.</text>
</comment>
<evidence type="ECO:0000313" key="4">
    <source>
        <dbReference type="Proteomes" id="UP001246576"/>
    </source>
</evidence>
<feature type="transmembrane region" description="Helical" evidence="1">
    <location>
        <begin position="266"/>
        <end position="289"/>
    </location>
</feature>
<feature type="transmembrane region" description="Helical" evidence="1">
    <location>
        <begin position="60"/>
        <end position="83"/>
    </location>
</feature>
<name>A0ABU2EPQ5_9BURK</name>
<accession>A0ABU2EPQ5</accession>
<dbReference type="EMBL" id="JAVLSJ010000009">
    <property type="protein sequence ID" value="MDR9850153.1"/>
    <property type="molecule type" value="Genomic_DNA"/>
</dbReference>
<keyword evidence="1" id="KW-0472">Membrane</keyword>
<feature type="domain" description="DUF6708" evidence="2">
    <location>
        <begin position="103"/>
        <end position="308"/>
    </location>
</feature>
<keyword evidence="1" id="KW-1133">Transmembrane helix</keyword>
<evidence type="ECO:0000259" key="2">
    <source>
        <dbReference type="Pfam" id="PF20455"/>
    </source>
</evidence>
<evidence type="ECO:0000256" key="1">
    <source>
        <dbReference type="SAM" id="Phobius"/>
    </source>
</evidence>
<dbReference type="RefSeq" id="WP_121045729.1">
    <property type="nucleotide sequence ID" value="NZ_JAVLSJ010000009.1"/>
</dbReference>
<keyword evidence="4" id="KW-1185">Reference proteome</keyword>
<feature type="transmembrane region" description="Helical" evidence="1">
    <location>
        <begin position="89"/>
        <end position="112"/>
    </location>
</feature>
<gene>
    <name evidence="3" type="ORF">RI048_18115</name>
</gene>
<dbReference type="Pfam" id="PF20455">
    <property type="entry name" value="DUF6708"/>
    <property type="match status" value="1"/>
</dbReference>
<evidence type="ECO:0000313" key="3">
    <source>
        <dbReference type="EMBL" id="MDR9850153.1"/>
    </source>
</evidence>
<proteinExistence type="predicted"/>
<sequence length="310" mass="35683">MSSTRSRFNPINQHWYEDLPNHQADFGRNLESPTLADDINAISESYLEVSRAGNVIRGGLLMVGTVMLVFFSWVVMHLIAASIGPDDALIFPIISWSFLALGMTCAIFSMILDCSIPRDMPVRFDRDKCKVYAYDYPIRLMPFPVRRPKLKTFSWQDVHAEMTKQSGYNGKAYVVRYALVLVICLPGSDQVVDRITLKGNDMTVRGLEALWSYIRRYMAEGTVNLPKVQPRHQGITLRRSLFSYMPYFDPSTEGSQFRNRMGAVDWLLALVMMWFFWIWLPLGLCHYVAMKCAPEPRWPAEVGEESRLRE</sequence>
<reference evidence="3" key="1">
    <citation type="submission" date="2023-09" db="EMBL/GenBank/DDBJ databases">
        <title>Description of first Herbaspirillum huttiense subsp. nephrolepsisexaltata and Herbaspirillum huttiense subsp. lycopersicon.</title>
        <authorList>
            <person name="Poudel M."/>
            <person name="Sharma A."/>
            <person name="Goss E."/>
            <person name="Tapia J.H."/>
            <person name="Harmon C.M."/>
            <person name="Jones J.B."/>
        </authorList>
    </citation>
    <scope>NUCLEOTIDE SEQUENCE</scope>
    <source>
        <strain evidence="3">SE1</strain>
    </source>
</reference>
<protein>
    <recommendedName>
        <fullName evidence="2">DUF6708 domain-containing protein</fullName>
    </recommendedName>
</protein>
<dbReference type="InterPro" id="IPR046554">
    <property type="entry name" value="DUF6708"/>
</dbReference>
<dbReference type="Proteomes" id="UP001246576">
    <property type="component" value="Unassembled WGS sequence"/>
</dbReference>
<organism evidence="3 4">
    <name type="scientific">Herbaspirillum huttiense subsp. lycopersici</name>
    <dbReference type="NCBI Taxonomy" id="3074428"/>
    <lineage>
        <taxon>Bacteria</taxon>
        <taxon>Pseudomonadati</taxon>
        <taxon>Pseudomonadota</taxon>
        <taxon>Betaproteobacteria</taxon>
        <taxon>Burkholderiales</taxon>
        <taxon>Oxalobacteraceae</taxon>
        <taxon>Herbaspirillum</taxon>
    </lineage>
</organism>
<keyword evidence="1" id="KW-0812">Transmembrane</keyword>